<protein>
    <submittedName>
        <fullName evidence="1">Uncharacterized protein</fullName>
    </submittedName>
</protein>
<keyword evidence="2" id="KW-1185">Reference proteome</keyword>
<dbReference type="Proteomes" id="UP001197093">
    <property type="component" value="Unassembled WGS sequence"/>
</dbReference>
<evidence type="ECO:0000313" key="1">
    <source>
        <dbReference type="EMBL" id="KAG7294079.1"/>
    </source>
</evidence>
<comment type="caution">
    <text evidence="1">The sequence shown here is derived from an EMBL/GenBank/DDBJ whole genome shotgun (WGS) entry which is preliminary data.</text>
</comment>
<dbReference type="AlphaFoldDB" id="A0AAD4I062"/>
<sequence length="196" mass="21495">MIGRPRQWTASRSRKLARLYLYSMLSIEKIIKVLENDSFRPRKNSAQKAINKMLDNDPRYLRPNFWPSAAGLSGSASPASRPHSCITDGCCVLAYHARLVQTIQSAYTNPAVEDDEGRNGLHCLAEAILDQDTMDRLHIPDEQDGKARTLQTILETLIRRGGYAAWSAQRAGRDAPADGGAAGAQGRAVGCCGRAR</sequence>
<gene>
    <name evidence="1" type="ORF">NEMBOFW57_004141</name>
</gene>
<reference evidence="1" key="1">
    <citation type="submission" date="2023-02" db="EMBL/GenBank/DDBJ databases">
        <authorList>
            <person name="Palmer J.M."/>
        </authorList>
    </citation>
    <scope>NUCLEOTIDE SEQUENCE</scope>
    <source>
        <strain evidence="1">FW57</strain>
    </source>
</reference>
<dbReference type="EMBL" id="JAHCVI010000001">
    <property type="protein sequence ID" value="KAG7294079.1"/>
    <property type="molecule type" value="Genomic_DNA"/>
</dbReference>
<evidence type="ECO:0000313" key="2">
    <source>
        <dbReference type="Proteomes" id="UP001197093"/>
    </source>
</evidence>
<organism evidence="1 2">
    <name type="scientific">Staphylotrichum longicolle</name>
    <dbReference type="NCBI Taxonomy" id="669026"/>
    <lineage>
        <taxon>Eukaryota</taxon>
        <taxon>Fungi</taxon>
        <taxon>Dikarya</taxon>
        <taxon>Ascomycota</taxon>
        <taxon>Pezizomycotina</taxon>
        <taxon>Sordariomycetes</taxon>
        <taxon>Sordariomycetidae</taxon>
        <taxon>Sordariales</taxon>
        <taxon>Chaetomiaceae</taxon>
        <taxon>Staphylotrichum</taxon>
    </lineage>
</organism>
<proteinExistence type="predicted"/>
<accession>A0AAD4I062</accession>
<name>A0AAD4I062_9PEZI</name>